<keyword evidence="1" id="KW-0472">Membrane</keyword>
<proteinExistence type="predicted"/>
<keyword evidence="1" id="KW-0812">Transmembrane</keyword>
<evidence type="ECO:0000313" key="2">
    <source>
        <dbReference type="EMBL" id="PNU01656.1"/>
    </source>
</evidence>
<reference evidence="2 3" key="1">
    <citation type="submission" date="2016-05" db="EMBL/GenBank/DDBJ databases">
        <title>Complete genome sequence of Novosphingobium guangzhouense SA925(T).</title>
        <authorList>
            <person name="Sha S."/>
        </authorList>
    </citation>
    <scope>NUCLEOTIDE SEQUENCE [LARGE SCALE GENOMIC DNA]</scope>
    <source>
        <strain evidence="2 3">SA925</strain>
    </source>
</reference>
<evidence type="ECO:0000313" key="3">
    <source>
        <dbReference type="Proteomes" id="UP000236327"/>
    </source>
</evidence>
<dbReference type="EMBL" id="LYMM01000110">
    <property type="protein sequence ID" value="PNU01656.1"/>
    <property type="molecule type" value="Genomic_DNA"/>
</dbReference>
<protein>
    <submittedName>
        <fullName evidence="2">Uncharacterized protein</fullName>
    </submittedName>
</protein>
<sequence>MEREIWFYKVGLSYIPRHWKGFAVIGAVILPTLCAMLLGQLALDRLGYGSLDWLAFPAFFIPALISLIVVAERHS</sequence>
<feature type="transmembrane region" description="Helical" evidence="1">
    <location>
        <begin position="53"/>
        <end position="71"/>
    </location>
</feature>
<dbReference type="Proteomes" id="UP000236327">
    <property type="component" value="Unassembled WGS sequence"/>
</dbReference>
<keyword evidence="3" id="KW-1185">Reference proteome</keyword>
<comment type="caution">
    <text evidence="2">The sequence shown here is derived from an EMBL/GenBank/DDBJ whole genome shotgun (WGS) entry which is preliminary data.</text>
</comment>
<feature type="transmembrane region" description="Helical" evidence="1">
    <location>
        <begin position="21"/>
        <end position="41"/>
    </location>
</feature>
<keyword evidence="1" id="KW-1133">Transmembrane helix</keyword>
<name>A0A2K2FS91_9SPHN</name>
<accession>A0A2K2FS91</accession>
<organism evidence="2 3">
    <name type="scientific">Novosphingobium guangzhouense</name>
    <dbReference type="NCBI Taxonomy" id="1850347"/>
    <lineage>
        <taxon>Bacteria</taxon>
        <taxon>Pseudomonadati</taxon>
        <taxon>Pseudomonadota</taxon>
        <taxon>Alphaproteobacteria</taxon>
        <taxon>Sphingomonadales</taxon>
        <taxon>Sphingomonadaceae</taxon>
        <taxon>Novosphingobium</taxon>
    </lineage>
</organism>
<gene>
    <name evidence="2" type="ORF">A8V01_27365</name>
</gene>
<dbReference type="OrthoDB" id="7573719at2"/>
<dbReference type="RefSeq" id="WP_103099509.1">
    <property type="nucleotide sequence ID" value="NZ_LYMM01000110.1"/>
</dbReference>
<evidence type="ECO:0000256" key="1">
    <source>
        <dbReference type="SAM" id="Phobius"/>
    </source>
</evidence>
<dbReference type="AlphaFoldDB" id="A0A2K2FS91"/>